<organism evidence="1 2">
    <name type="scientific">Petrolisthes cinctipes</name>
    <name type="common">Flat porcelain crab</name>
    <dbReference type="NCBI Taxonomy" id="88211"/>
    <lineage>
        <taxon>Eukaryota</taxon>
        <taxon>Metazoa</taxon>
        <taxon>Ecdysozoa</taxon>
        <taxon>Arthropoda</taxon>
        <taxon>Crustacea</taxon>
        <taxon>Multicrustacea</taxon>
        <taxon>Malacostraca</taxon>
        <taxon>Eumalacostraca</taxon>
        <taxon>Eucarida</taxon>
        <taxon>Decapoda</taxon>
        <taxon>Pleocyemata</taxon>
        <taxon>Anomura</taxon>
        <taxon>Galatheoidea</taxon>
        <taxon>Porcellanidae</taxon>
        <taxon>Petrolisthes</taxon>
    </lineage>
</organism>
<evidence type="ECO:0000313" key="1">
    <source>
        <dbReference type="EMBL" id="KAK3878236.1"/>
    </source>
</evidence>
<keyword evidence="2" id="KW-1185">Reference proteome</keyword>
<dbReference type="EMBL" id="JAWQEG010001570">
    <property type="protein sequence ID" value="KAK3878236.1"/>
    <property type="molecule type" value="Genomic_DNA"/>
</dbReference>
<dbReference type="AlphaFoldDB" id="A0AAE1FRD4"/>
<sequence>MFVEEEGDEDFEGFAAVRRKPAVSSREKMRGAAVVSELREMGGAAKLNNSGVDVSATNTEHGHSELWCRRLR</sequence>
<proteinExistence type="predicted"/>
<evidence type="ECO:0000313" key="2">
    <source>
        <dbReference type="Proteomes" id="UP001286313"/>
    </source>
</evidence>
<accession>A0AAE1FRD4</accession>
<comment type="caution">
    <text evidence="1">The sequence shown here is derived from an EMBL/GenBank/DDBJ whole genome shotgun (WGS) entry which is preliminary data.</text>
</comment>
<dbReference type="Proteomes" id="UP001286313">
    <property type="component" value="Unassembled WGS sequence"/>
</dbReference>
<name>A0AAE1FRD4_PETCI</name>
<gene>
    <name evidence="1" type="ORF">Pcinc_017110</name>
</gene>
<reference evidence="1" key="1">
    <citation type="submission" date="2023-10" db="EMBL/GenBank/DDBJ databases">
        <title>Genome assemblies of two species of porcelain crab, Petrolisthes cinctipes and Petrolisthes manimaculis (Anomura: Porcellanidae).</title>
        <authorList>
            <person name="Angst P."/>
        </authorList>
    </citation>
    <scope>NUCLEOTIDE SEQUENCE</scope>
    <source>
        <strain evidence="1">PB745_01</strain>
        <tissue evidence="1">Gill</tissue>
    </source>
</reference>
<protein>
    <submittedName>
        <fullName evidence="1">Uncharacterized protein</fullName>
    </submittedName>
</protein>